<dbReference type="InterPro" id="IPR015813">
    <property type="entry name" value="Pyrv/PenolPyrv_kinase-like_dom"/>
</dbReference>
<dbReference type="InterPro" id="IPR000121">
    <property type="entry name" value="PEP_util_C"/>
</dbReference>
<feature type="domain" description="GAF" evidence="14">
    <location>
        <begin position="35"/>
        <end position="182"/>
    </location>
</feature>
<dbReference type="STRING" id="1307761.L21SP2_2105"/>
<dbReference type="KEGG" id="slr:L21SP2_2105"/>
<dbReference type="GO" id="GO:0046872">
    <property type="term" value="F:metal ion binding"/>
    <property type="evidence" value="ECO:0007669"/>
    <property type="project" value="UniProtKB-KW"/>
</dbReference>
<comment type="similarity">
    <text evidence="4">Belongs to the PEP-utilizing enzyme family.</text>
</comment>
<comment type="catalytic activity">
    <reaction evidence="1">
        <text>L-histidyl-[protein] + phosphoenolpyruvate = N(pros)-phospho-L-histidyl-[protein] + pyruvate</text>
        <dbReference type="Rhea" id="RHEA:23880"/>
        <dbReference type="Rhea" id="RHEA-COMP:9745"/>
        <dbReference type="Rhea" id="RHEA-COMP:9746"/>
        <dbReference type="ChEBI" id="CHEBI:15361"/>
        <dbReference type="ChEBI" id="CHEBI:29979"/>
        <dbReference type="ChEBI" id="CHEBI:58702"/>
        <dbReference type="ChEBI" id="CHEBI:64837"/>
        <dbReference type="EC" id="2.7.3.9"/>
    </reaction>
</comment>
<dbReference type="NCBIfam" id="TIGR01417">
    <property type="entry name" value="PTS_I_fam"/>
    <property type="match status" value="1"/>
</dbReference>
<dbReference type="OrthoDB" id="9765468at2"/>
<dbReference type="SUPFAM" id="SSF51621">
    <property type="entry name" value="Phosphoenolpyruvate/pyruvate domain"/>
    <property type="match status" value="1"/>
</dbReference>
<dbReference type="GO" id="GO:0008965">
    <property type="term" value="F:phosphoenolpyruvate-protein phosphotransferase activity"/>
    <property type="evidence" value="ECO:0007669"/>
    <property type="project" value="UniProtKB-EC"/>
</dbReference>
<dbReference type="GO" id="GO:0009401">
    <property type="term" value="P:phosphoenolpyruvate-dependent sugar phosphotransferase system"/>
    <property type="evidence" value="ECO:0007669"/>
    <property type="project" value="UniProtKB-KW"/>
</dbReference>
<dbReference type="Pfam" id="PF05524">
    <property type="entry name" value="PEP-utilisers_N"/>
    <property type="match status" value="1"/>
</dbReference>
<evidence type="ECO:0000256" key="4">
    <source>
        <dbReference type="ARBA" id="ARBA00007837"/>
    </source>
</evidence>
<name>V5WI16_9SPIO</name>
<evidence type="ECO:0000256" key="6">
    <source>
        <dbReference type="ARBA" id="ARBA00022448"/>
    </source>
</evidence>
<keyword evidence="7" id="KW-0963">Cytoplasm</keyword>
<dbReference type="Gene3D" id="1.10.274.10">
    <property type="entry name" value="PtsI, HPr-binding domain"/>
    <property type="match status" value="1"/>
</dbReference>
<comment type="subcellular location">
    <subcellularLocation>
        <location evidence="3">Cytoplasm</location>
    </subcellularLocation>
</comment>
<evidence type="ECO:0000256" key="1">
    <source>
        <dbReference type="ARBA" id="ARBA00000683"/>
    </source>
</evidence>
<reference evidence="15 16" key="1">
    <citation type="journal article" date="2015" name="Stand. Genomic Sci.">
        <title>Complete genome sequence and description of Salinispira pacifica gen. nov., sp. nov., a novel spirochaete isolated form a hypersaline microbial mat.</title>
        <authorList>
            <person name="Ben Hania W."/>
            <person name="Joseph M."/>
            <person name="Schumann P."/>
            <person name="Bunk B."/>
            <person name="Fiebig A."/>
            <person name="Sproer C."/>
            <person name="Klenk H.P."/>
            <person name="Fardeau M.L."/>
            <person name="Spring S."/>
        </authorList>
    </citation>
    <scope>NUCLEOTIDE SEQUENCE [LARGE SCALE GENOMIC DNA]</scope>
    <source>
        <strain evidence="15 16">L21-RPul-D2</strain>
    </source>
</reference>
<accession>V5WI16</accession>
<protein>
    <recommendedName>
        <fullName evidence="5">phosphoenolpyruvate--protein phosphotransferase</fullName>
        <ecNumber evidence="5">2.7.3.9</ecNumber>
    </recommendedName>
</protein>
<dbReference type="AlphaFoldDB" id="V5WI16"/>
<dbReference type="PANTHER" id="PTHR46244">
    <property type="entry name" value="PHOSPHOENOLPYRUVATE-PROTEIN PHOSPHOTRANSFERASE"/>
    <property type="match status" value="1"/>
</dbReference>
<dbReference type="SUPFAM" id="SSF55781">
    <property type="entry name" value="GAF domain-like"/>
    <property type="match status" value="1"/>
</dbReference>
<dbReference type="Proteomes" id="UP000018680">
    <property type="component" value="Chromosome"/>
</dbReference>
<dbReference type="Pfam" id="PF13185">
    <property type="entry name" value="GAF_2"/>
    <property type="match status" value="1"/>
</dbReference>
<sequence length="798" mass="89032">MKQKTTKTSKSRDDRSFDLLCNMAELTAIFEKKGSIQEFLVDVVEMVSQHMRSHVCSVYLYDSHKDSLILRATKGLNSELIDTLELSIGEGITGISYKEIRPIREGKASQSPFFKAVPGSAEENYEAFLAVPIRRGVNKIGVITLQHKEPNYFTRQDTRALRAIASQLASVLENAEVLMELYQERGLQDAVKLPPVIQGIGAGRGLCIGESFVLRRKAQSFRKMKAPDGSIHIDDPLLTADSNILSGAEKRHSQDDQREAVTEELTRFAMSLSSTKEQLEDIQRSLGDSIAEVADIIFSAHMLMLRDENFSGAMQTQIEEGKSSEEAIQNVVNDYVELFASQSNPRVQEKTQDVLDLGHRLVRNLNYQGHHIRRDFSGQIIVAADIFPSEVVKFAAEKAEGLVMLGGGETAHVALLARSLNLPAIFVKELGILELEDEVPMVIDVEGGKLFVNPRQAALDEFRQLKADELPEPAIRIDIPERSKTTDNISVEIHANVNLVQDVKNAVDQKAEGIGLYRSEFPFLVRNDFPSEEEQTGIYRRVLEPMGKKPVLFRTLDVGGDKLIGYNPEHREANPFLGYRGIRFSLGNEDIFTEQIRAILRAGCGYNVGIMFPMISSVEEYLAARDLVYRSMEDLKKDKMDFCEDPSLGAMIELPAAAEIAGDLAEISDFLSIGTNDLIMYLLAVDRTNERVEQMYKPYHPAVLRVIQRISDSVGDKISSLSVCGEAGSDPALLPYFIGSGIRKFSVDPKRILKLKEGVAGLSAERCEGIAKSMREMKRLDEVHSYIREHIMPGQDTE</sequence>
<dbReference type="Gene3D" id="3.30.450.40">
    <property type="match status" value="1"/>
</dbReference>
<dbReference type="eggNOG" id="COG3605">
    <property type="taxonomic scope" value="Bacteria"/>
</dbReference>
<keyword evidence="8" id="KW-0762">Sugar transport</keyword>
<dbReference type="PATRIC" id="fig|1307761.3.peg.2098"/>
<dbReference type="PRINTS" id="PR01736">
    <property type="entry name" value="PHPHTRNFRASE"/>
</dbReference>
<keyword evidence="6" id="KW-0813">Transport</keyword>
<dbReference type="HOGENOM" id="CLU_007308_7_1_12"/>
<keyword evidence="12" id="KW-0418">Kinase</keyword>
<evidence type="ECO:0000256" key="12">
    <source>
        <dbReference type="ARBA" id="ARBA00022777"/>
    </source>
</evidence>
<dbReference type="Pfam" id="PF02896">
    <property type="entry name" value="PEP-utilizers_C"/>
    <property type="match status" value="1"/>
</dbReference>
<dbReference type="SUPFAM" id="SSF52009">
    <property type="entry name" value="Phosphohistidine domain"/>
    <property type="match status" value="1"/>
</dbReference>
<evidence type="ECO:0000256" key="10">
    <source>
        <dbReference type="ARBA" id="ARBA00022683"/>
    </source>
</evidence>
<dbReference type="SMART" id="SM00065">
    <property type="entry name" value="GAF"/>
    <property type="match status" value="1"/>
</dbReference>
<dbReference type="GO" id="GO:0005737">
    <property type="term" value="C:cytoplasm"/>
    <property type="evidence" value="ECO:0007669"/>
    <property type="project" value="UniProtKB-SubCell"/>
</dbReference>
<evidence type="ECO:0000256" key="9">
    <source>
        <dbReference type="ARBA" id="ARBA00022679"/>
    </source>
</evidence>
<keyword evidence="11" id="KW-0479">Metal-binding</keyword>
<organism evidence="15 16">
    <name type="scientific">Salinispira pacifica</name>
    <dbReference type="NCBI Taxonomy" id="1307761"/>
    <lineage>
        <taxon>Bacteria</taxon>
        <taxon>Pseudomonadati</taxon>
        <taxon>Spirochaetota</taxon>
        <taxon>Spirochaetia</taxon>
        <taxon>Spirochaetales</taxon>
        <taxon>Spirochaetaceae</taxon>
        <taxon>Salinispira</taxon>
    </lineage>
</organism>
<dbReference type="Gene3D" id="3.20.20.60">
    <property type="entry name" value="Phosphoenolpyruvate-binding domains"/>
    <property type="match status" value="1"/>
</dbReference>
<keyword evidence="10" id="KW-0598">Phosphotransferase system</keyword>
<dbReference type="RefSeq" id="WP_024268378.1">
    <property type="nucleotide sequence ID" value="NC_023035.1"/>
</dbReference>
<evidence type="ECO:0000259" key="14">
    <source>
        <dbReference type="SMART" id="SM00065"/>
    </source>
</evidence>
<dbReference type="InterPro" id="IPR008279">
    <property type="entry name" value="PEP-util_enz_mobile_dom"/>
</dbReference>
<dbReference type="InterPro" id="IPR029016">
    <property type="entry name" value="GAF-like_dom_sf"/>
</dbReference>
<evidence type="ECO:0000256" key="13">
    <source>
        <dbReference type="ARBA" id="ARBA00022842"/>
    </source>
</evidence>
<dbReference type="InterPro" id="IPR040442">
    <property type="entry name" value="Pyrv_kinase-like_dom_sf"/>
</dbReference>
<gene>
    <name evidence="15" type="ORF">L21SP2_2105</name>
</gene>
<evidence type="ECO:0000256" key="8">
    <source>
        <dbReference type="ARBA" id="ARBA00022597"/>
    </source>
</evidence>
<dbReference type="GO" id="GO:0016301">
    <property type="term" value="F:kinase activity"/>
    <property type="evidence" value="ECO:0007669"/>
    <property type="project" value="UniProtKB-KW"/>
</dbReference>
<dbReference type="SUPFAM" id="SSF47831">
    <property type="entry name" value="Enzyme I of the PEP:sugar phosphotransferase system HPr-binding (sub)domain"/>
    <property type="match status" value="1"/>
</dbReference>
<dbReference type="InterPro" id="IPR036637">
    <property type="entry name" value="Phosphohistidine_dom_sf"/>
</dbReference>
<comment type="cofactor">
    <cofactor evidence="2">
        <name>Mg(2+)</name>
        <dbReference type="ChEBI" id="CHEBI:18420"/>
    </cofactor>
</comment>
<dbReference type="EMBL" id="CP006939">
    <property type="protein sequence ID" value="AHC15472.1"/>
    <property type="molecule type" value="Genomic_DNA"/>
</dbReference>
<evidence type="ECO:0000256" key="7">
    <source>
        <dbReference type="ARBA" id="ARBA00022490"/>
    </source>
</evidence>
<dbReference type="InterPro" id="IPR008731">
    <property type="entry name" value="PTS_EIN"/>
</dbReference>
<evidence type="ECO:0000313" key="15">
    <source>
        <dbReference type="EMBL" id="AHC15472.1"/>
    </source>
</evidence>
<keyword evidence="16" id="KW-1185">Reference proteome</keyword>
<dbReference type="Gene3D" id="3.50.30.10">
    <property type="entry name" value="Phosphohistidine domain"/>
    <property type="match status" value="1"/>
</dbReference>
<evidence type="ECO:0000256" key="5">
    <source>
        <dbReference type="ARBA" id="ARBA00012232"/>
    </source>
</evidence>
<evidence type="ECO:0000313" key="16">
    <source>
        <dbReference type="Proteomes" id="UP000018680"/>
    </source>
</evidence>
<proteinExistence type="inferred from homology"/>
<dbReference type="EC" id="2.7.3.9" evidence="5"/>
<dbReference type="PANTHER" id="PTHR46244:SF6">
    <property type="entry name" value="PHOSPHOENOLPYRUVATE-PROTEIN PHOSPHOTRANSFERASE"/>
    <property type="match status" value="1"/>
</dbReference>
<evidence type="ECO:0000256" key="3">
    <source>
        <dbReference type="ARBA" id="ARBA00004496"/>
    </source>
</evidence>
<keyword evidence="15" id="KW-0670">Pyruvate</keyword>
<dbReference type="InterPro" id="IPR050499">
    <property type="entry name" value="PEP-utilizing_PTS_enzyme"/>
</dbReference>
<evidence type="ECO:0000256" key="2">
    <source>
        <dbReference type="ARBA" id="ARBA00001946"/>
    </source>
</evidence>
<dbReference type="InterPro" id="IPR036618">
    <property type="entry name" value="PtsI_HPr-bd_sf"/>
</dbReference>
<dbReference type="Pfam" id="PF00391">
    <property type="entry name" value="PEP-utilizers"/>
    <property type="match status" value="1"/>
</dbReference>
<keyword evidence="13" id="KW-0460">Magnesium</keyword>
<keyword evidence="9 15" id="KW-0808">Transferase</keyword>
<dbReference type="InterPro" id="IPR006318">
    <property type="entry name" value="PTS_EI-like"/>
</dbReference>
<evidence type="ECO:0000256" key="11">
    <source>
        <dbReference type="ARBA" id="ARBA00022723"/>
    </source>
</evidence>
<dbReference type="InterPro" id="IPR003018">
    <property type="entry name" value="GAF"/>
</dbReference>